<evidence type="ECO:0000313" key="4">
    <source>
        <dbReference type="WBParaSite" id="ASIM_0000535301-mRNA-1"/>
    </source>
</evidence>
<dbReference type="GO" id="GO:0007264">
    <property type="term" value="P:small GTPase-mediated signal transduction"/>
    <property type="evidence" value="ECO:0007669"/>
    <property type="project" value="InterPro"/>
</dbReference>
<dbReference type="GO" id="GO:0005085">
    <property type="term" value="F:guanyl-nucleotide exchange factor activity"/>
    <property type="evidence" value="ECO:0007669"/>
    <property type="project" value="InterPro"/>
</dbReference>
<comment type="similarity">
    <text evidence="1">Belongs to the DOCK family.</text>
</comment>
<dbReference type="Pfam" id="PF14429">
    <property type="entry name" value="DOCK-C2"/>
    <property type="match status" value="1"/>
</dbReference>
<dbReference type="Gene3D" id="2.60.40.150">
    <property type="entry name" value="C2 domain"/>
    <property type="match status" value="1"/>
</dbReference>
<dbReference type="WBParaSite" id="ASIM_0000532901-mRNA-1">
    <property type="protein sequence ID" value="ASIM_0000532901-mRNA-1"/>
    <property type="gene ID" value="ASIM_0000532901"/>
</dbReference>
<dbReference type="InterPro" id="IPR027007">
    <property type="entry name" value="C2_DOCK-type_domain"/>
</dbReference>
<dbReference type="InterPro" id="IPR026791">
    <property type="entry name" value="DOCK"/>
</dbReference>
<name>A0A0M3JCJ8_ANISI</name>
<evidence type="ECO:0000256" key="1">
    <source>
        <dbReference type="PROSITE-ProRule" id="PRU00983"/>
    </source>
</evidence>
<dbReference type="AlphaFoldDB" id="A0A0M3JCJ8"/>
<evidence type="ECO:0000259" key="2">
    <source>
        <dbReference type="PROSITE" id="PS51650"/>
    </source>
</evidence>
<organism evidence="3">
    <name type="scientific">Anisakis simplex</name>
    <name type="common">Herring worm</name>
    <dbReference type="NCBI Taxonomy" id="6269"/>
    <lineage>
        <taxon>Eukaryota</taxon>
        <taxon>Metazoa</taxon>
        <taxon>Ecdysozoa</taxon>
        <taxon>Nematoda</taxon>
        <taxon>Chromadorea</taxon>
        <taxon>Rhabditida</taxon>
        <taxon>Spirurina</taxon>
        <taxon>Ascaridomorpha</taxon>
        <taxon>Ascaridoidea</taxon>
        <taxon>Anisakidae</taxon>
        <taxon>Anisakis</taxon>
        <taxon>Anisakis simplex complex</taxon>
    </lineage>
</organism>
<dbReference type="WBParaSite" id="ASIM_0000535301-mRNA-1">
    <property type="protein sequence ID" value="ASIM_0000535301-mRNA-1"/>
    <property type="gene ID" value="ASIM_0000535301"/>
</dbReference>
<dbReference type="InterPro" id="IPR035892">
    <property type="entry name" value="C2_domain_sf"/>
</dbReference>
<dbReference type="PROSITE" id="PS51650">
    <property type="entry name" value="C2_DOCK"/>
    <property type="match status" value="1"/>
</dbReference>
<dbReference type="PANTHER" id="PTHR23317:SF26">
    <property type="entry name" value="ZIZIMIN, ISOFORM K"/>
    <property type="match status" value="1"/>
</dbReference>
<feature type="domain" description="C2 DOCK-type" evidence="2">
    <location>
        <begin position="36"/>
        <end position="153"/>
    </location>
</feature>
<sequence>LMPVRPWLVPSDSCMSACFELQSFGDTTLEPYSSLINLLYVYPISLKYDSQKTFNKARNIACSVKFISAATRGCEGDKAIYDRFASPTPFVNSARCAIQHHEQNPTFSDEIKIQLPVSLDFTDHLLFTFTHISVAGATASKTPNEVCLFIYFQ</sequence>
<evidence type="ECO:0000313" key="3">
    <source>
        <dbReference type="WBParaSite" id="ASIM_0000532901-mRNA-1"/>
    </source>
</evidence>
<proteinExistence type="inferred from homology"/>
<reference evidence="3 4" key="1">
    <citation type="submission" date="2017-02" db="UniProtKB">
        <authorList>
            <consortium name="WormBaseParasite"/>
        </authorList>
    </citation>
    <scope>IDENTIFICATION</scope>
</reference>
<dbReference type="PANTHER" id="PTHR23317">
    <property type="entry name" value="DEDICATOR OF CYTOKINESIS DOCK"/>
    <property type="match status" value="1"/>
</dbReference>
<accession>A0A0M3JCJ8</accession>
<protein>
    <submittedName>
        <fullName evidence="3 4">Zizimin ortholog (inferred by orthology to a D. melanogaster protein)</fullName>
    </submittedName>
</protein>